<protein>
    <submittedName>
        <fullName evidence="2">Uncharacterized protein</fullName>
    </submittedName>
</protein>
<evidence type="ECO:0000313" key="3">
    <source>
        <dbReference type="Proteomes" id="UP001159428"/>
    </source>
</evidence>
<reference evidence="2 3" key="1">
    <citation type="submission" date="2022-05" db="EMBL/GenBank/DDBJ databases">
        <authorList>
            <consortium name="Genoscope - CEA"/>
            <person name="William W."/>
        </authorList>
    </citation>
    <scope>NUCLEOTIDE SEQUENCE [LARGE SCALE GENOMIC DNA]</scope>
</reference>
<proteinExistence type="predicted"/>
<comment type="caution">
    <text evidence="2">The sequence shown here is derived from an EMBL/GenBank/DDBJ whole genome shotgun (WGS) entry which is preliminary data.</text>
</comment>
<dbReference type="EMBL" id="CALNXJ010000009">
    <property type="protein sequence ID" value="CAH3105021.1"/>
    <property type="molecule type" value="Genomic_DNA"/>
</dbReference>
<dbReference type="Proteomes" id="UP001159428">
    <property type="component" value="Unassembled WGS sequence"/>
</dbReference>
<evidence type="ECO:0000313" key="2">
    <source>
        <dbReference type="EMBL" id="CAH3105021.1"/>
    </source>
</evidence>
<keyword evidence="3" id="KW-1185">Reference proteome</keyword>
<sequence length="112" mass="13374">MFKAGKSAEDVGSWSSSIEEPIAEADEEVSRLEKWLVETNGEIEHRKQKDKEEREARAREEELKFEREQMEMKLEFERQLEETKAKHEQRTTKLPKLQITKFNGTYEAWLPF</sequence>
<gene>
    <name evidence="2" type="ORF">PMEA_00034996</name>
</gene>
<evidence type="ECO:0000256" key="1">
    <source>
        <dbReference type="SAM" id="MobiDB-lite"/>
    </source>
</evidence>
<accession>A0AAU9W602</accession>
<dbReference type="AlphaFoldDB" id="A0AAU9W602"/>
<feature type="non-terminal residue" evidence="2">
    <location>
        <position position="112"/>
    </location>
</feature>
<organism evidence="2 3">
    <name type="scientific">Pocillopora meandrina</name>
    <dbReference type="NCBI Taxonomy" id="46732"/>
    <lineage>
        <taxon>Eukaryota</taxon>
        <taxon>Metazoa</taxon>
        <taxon>Cnidaria</taxon>
        <taxon>Anthozoa</taxon>
        <taxon>Hexacorallia</taxon>
        <taxon>Scleractinia</taxon>
        <taxon>Astrocoeniina</taxon>
        <taxon>Pocilloporidae</taxon>
        <taxon>Pocillopora</taxon>
    </lineage>
</organism>
<name>A0AAU9W602_9CNID</name>
<feature type="region of interest" description="Disordered" evidence="1">
    <location>
        <begin position="1"/>
        <end position="25"/>
    </location>
</feature>